<evidence type="ECO:0000256" key="8">
    <source>
        <dbReference type="ARBA" id="ARBA00023315"/>
    </source>
</evidence>
<keyword evidence="5 10" id="KW-0808">Transferase</keyword>
<evidence type="ECO:0000256" key="6">
    <source>
        <dbReference type="ARBA" id="ARBA00022813"/>
    </source>
</evidence>
<comment type="catalytic activity">
    <reaction evidence="9 10">
        <text>N(2)-acetyl-L-ornithine + L-glutamate = N-acetyl-L-glutamate + L-ornithine</text>
        <dbReference type="Rhea" id="RHEA:15349"/>
        <dbReference type="ChEBI" id="CHEBI:29985"/>
        <dbReference type="ChEBI" id="CHEBI:44337"/>
        <dbReference type="ChEBI" id="CHEBI:46911"/>
        <dbReference type="ChEBI" id="CHEBI:57805"/>
        <dbReference type="EC" id="2.3.1.35"/>
    </reaction>
</comment>
<keyword evidence="6 10" id="KW-0068">Autocatalytic cleavage</keyword>
<reference evidence="11" key="1">
    <citation type="journal article" date="2021" name="PeerJ">
        <title>Extensive microbial diversity within the chicken gut microbiome revealed by metagenomics and culture.</title>
        <authorList>
            <person name="Gilroy R."/>
            <person name="Ravi A."/>
            <person name="Getino M."/>
            <person name="Pursley I."/>
            <person name="Horton D.L."/>
            <person name="Alikhan N.F."/>
            <person name="Baker D."/>
            <person name="Gharbi K."/>
            <person name="Hall N."/>
            <person name="Watson M."/>
            <person name="Adriaenssens E.M."/>
            <person name="Foster-Nyarko E."/>
            <person name="Jarju S."/>
            <person name="Secka A."/>
            <person name="Antonio M."/>
            <person name="Oren A."/>
            <person name="Chaudhuri R.R."/>
            <person name="La Ragione R."/>
            <person name="Hildebrand F."/>
            <person name="Pallen M.J."/>
        </authorList>
    </citation>
    <scope>NUCLEOTIDE SEQUENCE</scope>
    <source>
        <strain evidence="11">ChiSxjej3B15-1167</strain>
    </source>
</reference>
<keyword evidence="8 10" id="KW-0012">Acyltransferase</keyword>
<dbReference type="Pfam" id="PF01960">
    <property type="entry name" value="ArgJ"/>
    <property type="match status" value="1"/>
</dbReference>
<feature type="binding site" evidence="10">
    <location>
        <position position="408"/>
    </location>
    <ligand>
        <name>substrate</name>
    </ligand>
</feature>
<evidence type="ECO:0000313" key="12">
    <source>
        <dbReference type="Proteomes" id="UP000886805"/>
    </source>
</evidence>
<dbReference type="GO" id="GO:0006526">
    <property type="term" value="P:L-arginine biosynthetic process"/>
    <property type="evidence" value="ECO:0007669"/>
    <property type="project" value="UniProtKB-UniRule"/>
</dbReference>
<comment type="function">
    <text evidence="10">Catalyzes two activities which are involved in the cyclic version of arginine biosynthesis: the synthesis of N-acetylglutamate from glutamate and acetyl-CoA as the acetyl donor, and of ornithine by transacetylation between N(2)-acetylornithine and glutamate.</text>
</comment>
<evidence type="ECO:0000256" key="1">
    <source>
        <dbReference type="ARBA" id="ARBA00006774"/>
    </source>
</evidence>
<evidence type="ECO:0000256" key="7">
    <source>
        <dbReference type="ARBA" id="ARBA00023268"/>
    </source>
</evidence>
<comment type="caution">
    <text evidence="11">The sequence shown here is derived from an EMBL/GenBank/DDBJ whole genome shotgun (WGS) entry which is preliminary data.</text>
</comment>
<dbReference type="EC" id="2.3.1.1" evidence="10"/>
<dbReference type="FunFam" id="3.10.20.340:FF:000001">
    <property type="entry name" value="Arginine biosynthesis bifunctional protein ArgJ, chloroplastic"/>
    <property type="match status" value="1"/>
</dbReference>
<dbReference type="Proteomes" id="UP000886805">
    <property type="component" value="Unassembled WGS sequence"/>
</dbReference>
<accession>A0A9D1X2K4</accession>
<feature type="chain" id="PRO_5039772198" description="Arginine biosynthesis bifunctional protein ArgJ alpha chain" evidence="10">
    <location>
        <begin position="1"/>
        <end position="190"/>
    </location>
</feature>
<dbReference type="GO" id="GO:0004042">
    <property type="term" value="F:L-glutamate N-acetyltransferase activity"/>
    <property type="evidence" value="ECO:0007669"/>
    <property type="project" value="UniProtKB-UniRule"/>
</dbReference>
<dbReference type="Gene3D" id="3.60.70.12">
    <property type="entry name" value="L-amino peptidase D-ALA esterase/amidase"/>
    <property type="match status" value="1"/>
</dbReference>
<feature type="active site" description="Nucleophile" evidence="10">
    <location>
        <position position="191"/>
    </location>
</feature>
<evidence type="ECO:0000313" key="11">
    <source>
        <dbReference type="EMBL" id="HIX71798.1"/>
    </source>
</evidence>
<keyword evidence="10" id="KW-0963">Cytoplasm</keyword>
<comment type="similarity">
    <text evidence="1 10">Belongs to the ArgJ family.</text>
</comment>
<protein>
    <recommendedName>
        <fullName evidence="10">Arginine biosynthesis bifunctional protein ArgJ</fullName>
    </recommendedName>
    <domain>
        <recommendedName>
            <fullName evidence="10">Glutamate N-acetyltransferase</fullName>
            <ecNumber evidence="10">2.3.1.35</ecNumber>
        </recommendedName>
        <alternativeName>
            <fullName evidence="10">Ornithine acetyltransferase</fullName>
            <shortName evidence="10">OATase</shortName>
        </alternativeName>
        <alternativeName>
            <fullName evidence="10">Ornithine transacetylase</fullName>
        </alternativeName>
    </domain>
    <domain>
        <recommendedName>
            <fullName evidence="10">Amino-acid acetyltransferase</fullName>
            <ecNumber evidence="10">2.3.1.1</ecNumber>
        </recommendedName>
        <alternativeName>
            <fullName evidence="10">N-acetylglutamate synthase</fullName>
            <shortName evidence="10">AGSase</shortName>
        </alternativeName>
    </domain>
    <component>
        <recommendedName>
            <fullName evidence="10">Arginine biosynthesis bifunctional protein ArgJ alpha chain</fullName>
        </recommendedName>
    </component>
    <component>
        <recommendedName>
            <fullName evidence="10">Arginine biosynthesis bifunctional protein ArgJ beta chain</fullName>
        </recommendedName>
    </component>
</protein>
<feature type="site" description="Involved in the stabilization of negative charge on the oxyanion by the formation of the oxyanion hole" evidence="10">
    <location>
        <position position="115"/>
    </location>
</feature>
<keyword evidence="7 10" id="KW-0511">Multifunctional enzyme</keyword>
<dbReference type="PANTHER" id="PTHR23100">
    <property type="entry name" value="ARGININE BIOSYNTHESIS BIFUNCTIONAL PROTEIN ARGJ"/>
    <property type="match status" value="1"/>
</dbReference>
<feature type="binding site" evidence="10">
    <location>
        <position position="403"/>
    </location>
    <ligand>
        <name>substrate</name>
    </ligand>
</feature>
<dbReference type="Gene3D" id="3.10.20.340">
    <property type="entry name" value="ArgJ beta chain, C-terminal domain"/>
    <property type="match status" value="1"/>
</dbReference>
<keyword evidence="3 10" id="KW-0055">Arginine biosynthesis</keyword>
<dbReference type="PANTHER" id="PTHR23100:SF0">
    <property type="entry name" value="ARGININE BIOSYNTHESIS BIFUNCTIONAL PROTEIN ARGJ, MITOCHONDRIAL"/>
    <property type="match status" value="1"/>
</dbReference>
<evidence type="ECO:0000256" key="5">
    <source>
        <dbReference type="ARBA" id="ARBA00022679"/>
    </source>
</evidence>
<dbReference type="InterPro" id="IPR016117">
    <property type="entry name" value="ArgJ-like_dom_sf"/>
</dbReference>
<name>A0A9D1X2K4_9FIRM</name>
<dbReference type="InterPro" id="IPR002813">
    <property type="entry name" value="Arg_biosynth_ArgJ"/>
</dbReference>
<dbReference type="EMBL" id="DXEQ01000059">
    <property type="protein sequence ID" value="HIX71798.1"/>
    <property type="molecule type" value="Genomic_DNA"/>
</dbReference>
<evidence type="ECO:0000256" key="10">
    <source>
        <dbReference type="HAMAP-Rule" id="MF_01106"/>
    </source>
</evidence>
<dbReference type="SUPFAM" id="SSF56266">
    <property type="entry name" value="DmpA/ArgJ-like"/>
    <property type="match status" value="1"/>
</dbReference>
<dbReference type="EC" id="2.3.1.35" evidence="10"/>
<dbReference type="HAMAP" id="MF_01106">
    <property type="entry name" value="ArgJ"/>
    <property type="match status" value="1"/>
</dbReference>
<reference evidence="11" key="2">
    <citation type="submission" date="2021-04" db="EMBL/GenBank/DDBJ databases">
        <authorList>
            <person name="Gilroy R."/>
        </authorList>
    </citation>
    <scope>NUCLEOTIDE SEQUENCE</scope>
    <source>
        <strain evidence="11">ChiSxjej3B15-1167</strain>
    </source>
</reference>
<dbReference type="FunFam" id="3.60.70.12:FF:000001">
    <property type="entry name" value="Arginine biosynthesis bifunctional protein ArgJ, chloroplastic"/>
    <property type="match status" value="1"/>
</dbReference>
<comment type="pathway">
    <text evidence="10">Amino-acid biosynthesis; L-arginine biosynthesis; L-ornithine and N-acetyl-L-glutamate from L-glutamate and N(2)-acetyl-L-ornithine (cyclic): step 1/1.</text>
</comment>
<feature type="binding site" evidence="10">
    <location>
        <position position="180"/>
    </location>
    <ligand>
        <name>substrate</name>
    </ligand>
</feature>
<dbReference type="GO" id="GO:0005737">
    <property type="term" value="C:cytoplasm"/>
    <property type="evidence" value="ECO:0007669"/>
    <property type="project" value="UniProtKB-SubCell"/>
</dbReference>
<dbReference type="GO" id="GO:0004358">
    <property type="term" value="F:L-glutamate N-acetyltransferase activity, acting on acetyl-L-ornithine as donor"/>
    <property type="evidence" value="ECO:0007669"/>
    <property type="project" value="UniProtKB-UniRule"/>
</dbReference>
<dbReference type="NCBIfam" id="TIGR00120">
    <property type="entry name" value="ArgJ"/>
    <property type="match status" value="1"/>
</dbReference>
<evidence type="ECO:0000256" key="3">
    <source>
        <dbReference type="ARBA" id="ARBA00022571"/>
    </source>
</evidence>
<keyword evidence="4 10" id="KW-0028">Amino-acid biosynthesis</keyword>
<organism evidence="11 12">
    <name type="scientific">Candidatus Anaerobutyricum stercoripullorum</name>
    <dbReference type="NCBI Taxonomy" id="2838456"/>
    <lineage>
        <taxon>Bacteria</taxon>
        <taxon>Bacillati</taxon>
        <taxon>Bacillota</taxon>
        <taxon>Clostridia</taxon>
        <taxon>Lachnospirales</taxon>
        <taxon>Lachnospiraceae</taxon>
        <taxon>Anaerobutyricum</taxon>
    </lineage>
</organism>
<feature type="binding site" evidence="10">
    <location>
        <position position="277"/>
    </location>
    <ligand>
        <name>substrate</name>
    </ligand>
</feature>
<dbReference type="InterPro" id="IPR042195">
    <property type="entry name" value="ArgJ_beta_C"/>
</dbReference>
<dbReference type="NCBIfam" id="NF003802">
    <property type="entry name" value="PRK05388.1"/>
    <property type="match status" value="1"/>
</dbReference>
<feature type="site" description="Cleavage; by autolysis" evidence="10">
    <location>
        <begin position="190"/>
        <end position="191"/>
    </location>
</feature>
<comment type="catalytic activity">
    <reaction evidence="10">
        <text>L-glutamate + acetyl-CoA = N-acetyl-L-glutamate + CoA + H(+)</text>
        <dbReference type="Rhea" id="RHEA:24292"/>
        <dbReference type="ChEBI" id="CHEBI:15378"/>
        <dbReference type="ChEBI" id="CHEBI:29985"/>
        <dbReference type="ChEBI" id="CHEBI:44337"/>
        <dbReference type="ChEBI" id="CHEBI:57287"/>
        <dbReference type="ChEBI" id="CHEBI:57288"/>
        <dbReference type="EC" id="2.3.1.1"/>
    </reaction>
</comment>
<sequence>MKEIPSGVTAAKGFRAAGLRAGIKAGKTNKDMAMIYSEAPAVCAGTFTRNIVKAAPVLWDQKLVAEEGSARAVVINSGIANACTGEEGYANCAKEAAKAAEVLGVNQKEVLVCSTGVIGVQLAMDVVEKGIEMLSPALESSVQAASDAAEAILTTDTHKKEIAVQCEVDGKTVTIGGMCKGSGMIHPNMGTMLAFVTSDAAIEQPLLQQILREEVEDTFNMVSVDGDTSTNDTCLVLCNGMAGNDILTAESAGLPAFRQALREVLTYLAKQIAGDGEGCTRLFEVVCRGASSREEAKKISKSVVCSSLTKAAVFGKDANWGRILCAMGYSGASFDPEKVDIVLESDKGSLAIVKDGIAADYSEETATEILSGHPVRALLDVHAGEAEATAWGCDLTYEYVKINADYRS</sequence>
<dbReference type="GO" id="GO:0006592">
    <property type="term" value="P:ornithine biosynthetic process"/>
    <property type="evidence" value="ECO:0007669"/>
    <property type="project" value="TreeGrafter"/>
</dbReference>
<feature type="site" description="Involved in the stabilization of negative charge on the oxyanion by the formation of the oxyanion hole" evidence="10">
    <location>
        <position position="116"/>
    </location>
</feature>
<comment type="pathway">
    <text evidence="10">Amino-acid biosynthesis; L-arginine biosynthesis; N(2)-acetyl-L-ornithine from L-glutamate: step 1/4.</text>
</comment>
<comment type="subcellular location">
    <subcellularLocation>
        <location evidence="10">Cytoplasm</location>
    </subcellularLocation>
</comment>
<feature type="chain" id="PRO_5039772197" description="Arginine biosynthesis bifunctional protein ArgJ beta chain" evidence="10">
    <location>
        <begin position="191"/>
        <end position="408"/>
    </location>
</feature>
<comment type="subunit">
    <text evidence="2 10">Heterotetramer of two alpha and two beta chains.</text>
</comment>
<dbReference type="AlphaFoldDB" id="A0A9D1X2K4"/>
<evidence type="ECO:0000256" key="9">
    <source>
        <dbReference type="ARBA" id="ARBA00049439"/>
    </source>
</evidence>
<proteinExistence type="inferred from homology"/>
<evidence type="ECO:0000256" key="4">
    <source>
        <dbReference type="ARBA" id="ARBA00022605"/>
    </source>
</evidence>
<feature type="binding site" evidence="10">
    <location>
        <position position="191"/>
    </location>
    <ligand>
        <name>substrate</name>
    </ligand>
</feature>
<gene>
    <name evidence="10 11" type="primary">argJ</name>
    <name evidence="11" type="ORF">H9849_02125</name>
</gene>
<dbReference type="CDD" id="cd02152">
    <property type="entry name" value="OAT"/>
    <property type="match status" value="1"/>
</dbReference>
<feature type="binding site" evidence="10">
    <location>
        <position position="154"/>
    </location>
    <ligand>
        <name>substrate</name>
    </ligand>
</feature>
<evidence type="ECO:0000256" key="2">
    <source>
        <dbReference type="ARBA" id="ARBA00011475"/>
    </source>
</evidence>